<accession>A0AAV0AZA9</accession>
<reference evidence="2" key="1">
    <citation type="submission" date="2022-06" db="EMBL/GenBank/DDBJ databases">
        <authorList>
            <consortium name="SYNGENTA / RWTH Aachen University"/>
        </authorList>
    </citation>
    <scope>NUCLEOTIDE SEQUENCE</scope>
</reference>
<name>A0AAV0AZA9_PHAPC</name>
<keyword evidence="1" id="KW-0732">Signal</keyword>
<proteinExistence type="predicted"/>
<keyword evidence="3" id="KW-1185">Reference proteome</keyword>
<organism evidence="2 3">
    <name type="scientific">Phakopsora pachyrhizi</name>
    <name type="common">Asian soybean rust disease fungus</name>
    <dbReference type="NCBI Taxonomy" id="170000"/>
    <lineage>
        <taxon>Eukaryota</taxon>
        <taxon>Fungi</taxon>
        <taxon>Dikarya</taxon>
        <taxon>Basidiomycota</taxon>
        <taxon>Pucciniomycotina</taxon>
        <taxon>Pucciniomycetes</taxon>
        <taxon>Pucciniales</taxon>
        <taxon>Phakopsoraceae</taxon>
        <taxon>Phakopsora</taxon>
    </lineage>
</organism>
<evidence type="ECO:0000256" key="1">
    <source>
        <dbReference type="SAM" id="SignalP"/>
    </source>
</evidence>
<dbReference type="AlphaFoldDB" id="A0AAV0AZA9"/>
<comment type="caution">
    <text evidence="2">The sequence shown here is derived from an EMBL/GenBank/DDBJ whole genome shotgun (WGS) entry which is preliminary data.</text>
</comment>
<feature type="signal peptide" evidence="1">
    <location>
        <begin position="1"/>
        <end position="23"/>
    </location>
</feature>
<gene>
    <name evidence="2" type="ORF">PPACK8108_LOCUS10148</name>
</gene>
<evidence type="ECO:0000313" key="2">
    <source>
        <dbReference type="EMBL" id="CAH7675177.1"/>
    </source>
</evidence>
<evidence type="ECO:0000313" key="3">
    <source>
        <dbReference type="Proteomes" id="UP001153365"/>
    </source>
</evidence>
<feature type="chain" id="PRO_5043482671" evidence="1">
    <location>
        <begin position="24"/>
        <end position="362"/>
    </location>
</feature>
<sequence>MPRRSFTLICLAYNSLWLPHTIAIDLPPVPALLHSGGGYNEVHFLPRTDFHQELRFNRYIMTPSGAQRLDTGSESSRLYGLGKNEKEFLQKNRNLEDVFIQYRDYFNGYQGAVLSSSDKRSWKDFAIKFNALGKKDLESLDRWMRENFIYVNYHMQPVDRLKAFEKAKEDLKWTLERASSEKRVWWNEGDIERWNSNDVDVRRVTSIGDLFQLYSNADLKLDEGKDMENLLKSIKSSLKSDDSSPVKSHLLFSPDVEDLKKIKITGVEGSSLYDLRVRNFLENFLKQTEKPPRSGARAILNEPKERIEYLSNTRNELSALLYLITNSKDGHFNLSELETLTNNRNLLKEKISSLLVGDSTKI</sequence>
<protein>
    <submittedName>
        <fullName evidence="2">Expressed protein</fullName>
    </submittedName>
</protein>
<dbReference type="Proteomes" id="UP001153365">
    <property type="component" value="Unassembled WGS sequence"/>
</dbReference>
<dbReference type="EMBL" id="CALTRL010002264">
    <property type="protein sequence ID" value="CAH7675177.1"/>
    <property type="molecule type" value="Genomic_DNA"/>
</dbReference>